<keyword evidence="2 4" id="KW-0863">Zinc-finger</keyword>
<dbReference type="InterPro" id="IPR000058">
    <property type="entry name" value="Znf_AN1"/>
</dbReference>
<reference evidence="6 7" key="1">
    <citation type="submission" date="2019-08" db="EMBL/GenBank/DDBJ databases">
        <authorList>
            <person name="Alioto T."/>
            <person name="Alioto T."/>
            <person name="Gomez Garrido J."/>
        </authorList>
    </citation>
    <scope>NUCLEOTIDE SEQUENCE [LARGE SCALE GENOMIC DNA]</scope>
</reference>
<dbReference type="InterPro" id="IPR035896">
    <property type="entry name" value="AN1-like_Znf"/>
</dbReference>
<gene>
    <name evidence="6" type="ORF">CINCED_3A004093</name>
</gene>
<dbReference type="Pfam" id="PF01428">
    <property type="entry name" value="zf-AN1"/>
    <property type="match status" value="1"/>
</dbReference>
<organism evidence="6 7">
    <name type="scientific">Cinara cedri</name>
    <dbReference type="NCBI Taxonomy" id="506608"/>
    <lineage>
        <taxon>Eukaryota</taxon>
        <taxon>Metazoa</taxon>
        <taxon>Ecdysozoa</taxon>
        <taxon>Arthropoda</taxon>
        <taxon>Hexapoda</taxon>
        <taxon>Insecta</taxon>
        <taxon>Pterygota</taxon>
        <taxon>Neoptera</taxon>
        <taxon>Paraneoptera</taxon>
        <taxon>Hemiptera</taxon>
        <taxon>Sternorrhyncha</taxon>
        <taxon>Aphidomorpha</taxon>
        <taxon>Aphidoidea</taxon>
        <taxon>Aphididae</taxon>
        <taxon>Lachninae</taxon>
        <taxon>Cinara</taxon>
    </lineage>
</organism>
<dbReference type="GO" id="GO:0005737">
    <property type="term" value="C:cytoplasm"/>
    <property type="evidence" value="ECO:0007669"/>
    <property type="project" value="TreeGrafter"/>
</dbReference>
<name>A0A5E4MC33_9HEMI</name>
<keyword evidence="3" id="KW-0862">Zinc</keyword>
<dbReference type="OrthoDB" id="25675at2759"/>
<dbReference type="Pfam" id="PF25327">
    <property type="entry name" value="UBL_ZFAND1"/>
    <property type="match status" value="1"/>
</dbReference>
<dbReference type="Proteomes" id="UP000325440">
    <property type="component" value="Unassembled WGS sequence"/>
</dbReference>
<evidence type="ECO:0000256" key="4">
    <source>
        <dbReference type="PROSITE-ProRule" id="PRU00449"/>
    </source>
</evidence>
<evidence type="ECO:0000256" key="1">
    <source>
        <dbReference type="ARBA" id="ARBA00022723"/>
    </source>
</evidence>
<feature type="domain" description="AN1-type" evidence="5">
    <location>
        <begin position="4"/>
        <end position="52"/>
    </location>
</feature>
<keyword evidence="7" id="KW-1185">Reference proteome</keyword>
<dbReference type="AlphaFoldDB" id="A0A5E4MC33"/>
<sequence length="282" mass="32543">MEFPDLGKRCTHKDCEQLDFLPIECTKCQGVFCMDHSEFSNHSCSHVENTESRTKQATTWYECTFNGCNTKYGCEMQCIKCLQHFCLLHRHHGCFDELTTKETKKLLREAAKKSQNQFSIVKEEADKKIEATLRQAELQPQKKGMVQQIRLMKLKGKALGDNKIPMSDRIYFSIHPPFKNNQIIPAVPLFTSKNWTIGRTIDLFASRLKIENSNNKLNSLKLHLFKLNDGKHISETMEHAFSDLISKEIINNGDSLILDYISPKIKPEIESDKLLQYQLSNV</sequence>
<dbReference type="InterPro" id="IPR057358">
    <property type="entry name" value="UBL_ZFAND1-like"/>
</dbReference>
<keyword evidence="1" id="KW-0479">Metal-binding</keyword>
<dbReference type="Gene3D" id="4.10.1110.10">
    <property type="entry name" value="AN1-like Zinc finger"/>
    <property type="match status" value="1"/>
</dbReference>
<evidence type="ECO:0000259" key="5">
    <source>
        <dbReference type="PROSITE" id="PS51039"/>
    </source>
</evidence>
<protein>
    <submittedName>
        <fullName evidence="6">Zinc finger, AN1-type</fullName>
    </submittedName>
</protein>
<proteinExistence type="predicted"/>
<dbReference type="PANTHER" id="PTHR14677">
    <property type="entry name" value="ARSENITE INDUCUBLE RNA ASSOCIATED PROTEIN AIP-1-RELATED"/>
    <property type="match status" value="1"/>
</dbReference>
<evidence type="ECO:0000313" key="7">
    <source>
        <dbReference type="Proteomes" id="UP000325440"/>
    </source>
</evidence>
<dbReference type="GO" id="GO:0008270">
    <property type="term" value="F:zinc ion binding"/>
    <property type="evidence" value="ECO:0007669"/>
    <property type="project" value="UniProtKB-KW"/>
</dbReference>
<dbReference type="SUPFAM" id="SSF118310">
    <property type="entry name" value="AN1-like Zinc finger"/>
    <property type="match status" value="2"/>
</dbReference>
<dbReference type="PROSITE" id="PS51039">
    <property type="entry name" value="ZF_AN1"/>
    <property type="match status" value="1"/>
</dbReference>
<dbReference type="SMART" id="SM00154">
    <property type="entry name" value="ZnF_AN1"/>
    <property type="match status" value="2"/>
</dbReference>
<evidence type="ECO:0000313" key="6">
    <source>
        <dbReference type="EMBL" id="VVC27937.1"/>
    </source>
</evidence>
<accession>A0A5E4MC33</accession>
<dbReference type="EMBL" id="CABPRJ010000477">
    <property type="protein sequence ID" value="VVC27937.1"/>
    <property type="molecule type" value="Genomic_DNA"/>
</dbReference>
<evidence type="ECO:0000256" key="2">
    <source>
        <dbReference type="ARBA" id="ARBA00022771"/>
    </source>
</evidence>
<dbReference type="PANTHER" id="PTHR14677:SF20">
    <property type="entry name" value="ZINC FINGER AN1-TYPE CONTAINING 2A-RELATED"/>
    <property type="match status" value="1"/>
</dbReference>
<evidence type="ECO:0000256" key="3">
    <source>
        <dbReference type="ARBA" id="ARBA00022833"/>
    </source>
</evidence>